<dbReference type="EMBL" id="BDIP01000414">
    <property type="protein sequence ID" value="GIQ81511.1"/>
    <property type="molecule type" value="Genomic_DNA"/>
</dbReference>
<protein>
    <recommendedName>
        <fullName evidence="4">FCH domain-containing protein</fullName>
    </recommendedName>
</protein>
<accession>A0A9K3CQU5</accession>
<feature type="compositionally biased region" description="Polar residues" evidence="1">
    <location>
        <begin position="409"/>
        <end position="422"/>
    </location>
</feature>
<dbReference type="Proteomes" id="UP000265618">
    <property type="component" value="Unassembled WGS sequence"/>
</dbReference>
<dbReference type="AlphaFoldDB" id="A0A9K3CQU5"/>
<dbReference type="InterPro" id="IPR027267">
    <property type="entry name" value="AH/BAR_dom_sf"/>
</dbReference>
<evidence type="ECO:0000313" key="3">
    <source>
        <dbReference type="Proteomes" id="UP000265618"/>
    </source>
</evidence>
<name>A0A9K3CQU5_9EUKA</name>
<reference evidence="2 3" key="1">
    <citation type="journal article" date="2018" name="PLoS ONE">
        <title>The draft genome of Kipferlia bialata reveals reductive genome evolution in fornicate parasites.</title>
        <authorList>
            <person name="Tanifuji G."/>
            <person name="Takabayashi S."/>
            <person name="Kume K."/>
            <person name="Takagi M."/>
            <person name="Nakayama T."/>
            <person name="Kamikawa R."/>
            <person name="Inagaki Y."/>
            <person name="Hashimoto T."/>
        </authorList>
    </citation>
    <scope>NUCLEOTIDE SEQUENCE [LARGE SCALE GENOMIC DNA]</scope>
    <source>
        <strain evidence="2">NY0173</strain>
    </source>
</reference>
<feature type="region of interest" description="Disordered" evidence="1">
    <location>
        <begin position="356"/>
        <end position="571"/>
    </location>
</feature>
<dbReference type="SUPFAM" id="SSF103657">
    <property type="entry name" value="BAR/IMD domain-like"/>
    <property type="match status" value="1"/>
</dbReference>
<keyword evidence="3" id="KW-1185">Reference proteome</keyword>
<feature type="region of interest" description="Disordered" evidence="1">
    <location>
        <begin position="25"/>
        <end position="74"/>
    </location>
</feature>
<dbReference type="Gene3D" id="1.20.1270.60">
    <property type="entry name" value="Arfaptin homology (AH) domain/BAR domain"/>
    <property type="match status" value="1"/>
</dbReference>
<evidence type="ECO:0008006" key="4">
    <source>
        <dbReference type="Google" id="ProtNLM"/>
    </source>
</evidence>
<evidence type="ECO:0000256" key="1">
    <source>
        <dbReference type="SAM" id="MobiDB-lite"/>
    </source>
</evidence>
<sequence>MGDDLLLSPFAGLINDAKQIDTIPEASRQSAASAGGIDDDFNIAGGKAIKGKPSVHPADARSPQPSPQQPAAPVSRPVLDAALSHPTLVLDYFRRKKKELKVLIQYIEQIASIEDTYATKGRRALDSVVESDHISLSDTPWPELRQSLLGDTLARGEMASVLTDTVLPGLCAFLSEYKAGQQLCRDNVTELLKTLSSKTKEAGKARKAYRKLEASHSRHRKRGSGHLAQTQGEYNTALGAVKVANARYEAGARAAFRGMASLDAERETRVWHAVSAVLARRVSAGRKTGGGALEALRRLAQPRPGFDFSDLTHAGLPPGGIEGLDDAGVDTALLGSLLDEGTHGVSGIWPLTTDSTEGHGYGSGRDAQVSYPSATMVRPKAEVRSAEVDEPLADTSSFVTEGSREGQRPTVSVSRQAKTSVSDFFGGELPERTPSVPQDEAPKREREREKEVPARPSGSSKRERDRARAKPKGKADPPAEAIQTSLFKMEDETLQPLATPSPPMPGSLGFSIDASRGILSQETETVQSAAMTSHSLASLSARMGQNTHTPTPIQGPPSPSQSDTDSDDMYGVAAVDVSLNLSLGSGDTDEY</sequence>
<feature type="compositionally biased region" description="Basic and acidic residues" evidence="1">
    <location>
        <begin position="460"/>
        <end position="477"/>
    </location>
</feature>
<gene>
    <name evidence="2" type="ORF">KIPB_002477</name>
</gene>
<feature type="compositionally biased region" description="Polar residues" evidence="1">
    <location>
        <begin position="518"/>
        <end position="552"/>
    </location>
</feature>
<evidence type="ECO:0000313" key="2">
    <source>
        <dbReference type="EMBL" id="GIQ81511.1"/>
    </source>
</evidence>
<proteinExistence type="predicted"/>
<comment type="caution">
    <text evidence="2">The sequence shown here is derived from an EMBL/GenBank/DDBJ whole genome shotgun (WGS) entry which is preliminary data.</text>
</comment>
<feature type="compositionally biased region" description="Basic and acidic residues" evidence="1">
    <location>
        <begin position="440"/>
        <end position="453"/>
    </location>
</feature>
<organism evidence="2 3">
    <name type="scientific">Kipferlia bialata</name>
    <dbReference type="NCBI Taxonomy" id="797122"/>
    <lineage>
        <taxon>Eukaryota</taxon>
        <taxon>Metamonada</taxon>
        <taxon>Carpediemonas-like organisms</taxon>
        <taxon>Kipferlia</taxon>
    </lineage>
</organism>